<dbReference type="EMBL" id="JBHSHC010000157">
    <property type="protein sequence ID" value="MFC4770208.1"/>
    <property type="molecule type" value="Genomic_DNA"/>
</dbReference>
<comment type="similarity">
    <text evidence="1">Belongs to the UPF0749 family.</text>
</comment>
<proteinExistence type="inferred from homology"/>
<accession>A0ABV9Q896</accession>
<dbReference type="InterPro" id="IPR010273">
    <property type="entry name" value="DUF881"/>
</dbReference>
<dbReference type="RefSeq" id="WP_380029596.1">
    <property type="nucleotide sequence ID" value="NZ_JBHSHC010000157.1"/>
</dbReference>
<keyword evidence="3" id="KW-1185">Reference proteome</keyword>
<dbReference type="Gene3D" id="3.30.70.1880">
    <property type="entry name" value="Protein of unknown function DUF881"/>
    <property type="match status" value="1"/>
</dbReference>
<protein>
    <submittedName>
        <fullName evidence="2">DUF881 domain-containing protein</fullName>
    </submittedName>
</protein>
<sequence length="264" mass="29418">MGNQSVSKFKWSLFAVSALLGAMLTIQMTSGKNKESNFAGADIIQVKNALAYESTHHEQLLEQINKMERKLQVYESSPGNQESVLAKMKDDLNKAKVEAGLTPLEGNGIRIEIKEDPTFSIISPSPRDPHEEKYHIFDHELVYLVNILQSNGARAVSFNNQRVVTSTGIREIGVSKVDQIIYPGTMQVNFNVVTLPYVIDAVGDIDKMKGAVLTYIGEDFFRSKGKALIITEYRDGKKLVLPPYTRSPNYQFTTEDKAEGAAKK</sequence>
<dbReference type="PANTHER" id="PTHR37313">
    <property type="entry name" value="UPF0749 PROTEIN RV1825"/>
    <property type="match status" value="1"/>
</dbReference>
<gene>
    <name evidence="2" type="ORF">ACFO8Q_23305</name>
</gene>
<dbReference type="Proteomes" id="UP001596002">
    <property type="component" value="Unassembled WGS sequence"/>
</dbReference>
<organism evidence="2 3">
    <name type="scientific">Effusibacillus consociatus</name>
    <dbReference type="NCBI Taxonomy" id="1117041"/>
    <lineage>
        <taxon>Bacteria</taxon>
        <taxon>Bacillati</taxon>
        <taxon>Bacillota</taxon>
        <taxon>Bacilli</taxon>
        <taxon>Bacillales</taxon>
        <taxon>Alicyclobacillaceae</taxon>
        <taxon>Effusibacillus</taxon>
    </lineage>
</organism>
<reference evidence="3" key="1">
    <citation type="journal article" date="2019" name="Int. J. Syst. Evol. Microbiol.">
        <title>The Global Catalogue of Microorganisms (GCM) 10K type strain sequencing project: providing services to taxonomists for standard genome sequencing and annotation.</title>
        <authorList>
            <consortium name="The Broad Institute Genomics Platform"/>
            <consortium name="The Broad Institute Genome Sequencing Center for Infectious Disease"/>
            <person name="Wu L."/>
            <person name="Ma J."/>
        </authorList>
    </citation>
    <scope>NUCLEOTIDE SEQUENCE [LARGE SCALE GENOMIC DNA]</scope>
    <source>
        <strain evidence="3">WYCCWR 12678</strain>
    </source>
</reference>
<evidence type="ECO:0000313" key="2">
    <source>
        <dbReference type="EMBL" id="MFC4770208.1"/>
    </source>
</evidence>
<evidence type="ECO:0000256" key="1">
    <source>
        <dbReference type="ARBA" id="ARBA00009108"/>
    </source>
</evidence>
<dbReference type="PANTHER" id="PTHR37313:SF2">
    <property type="entry name" value="UPF0749 PROTEIN YLXX"/>
    <property type="match status" value="1"/>
</dbReference>
<dbReference type="Pfam" id="PF05949">
    <property type="entry name" value="DUF881"/>
    <property type="match status" value="1"/>
</dbReference>
<name>A0ABV9Q896_9BACL</name>
<comment type="caution">
    <text evidence="2">The sequence shown here is derived from an EMBL/GenBank/DDBJ whole genome shotgun (WGS) entry which is preliminary data.</text>
</comment>
<evidence type="ECO:0000313" key="3">
    <source>
        <dbReference type="Proteomes" id="UP001596002"/>
    </source>
</evidence>